<organism evidence="2 3">
    <name type="scientific">Sulfuricella denitrificans (strain DSM 22764 / NBRC 105220 / skB26)</name>
    <dbReference type="NCBI Taxonomy" id="1163617"/>
    <lineage>
        <taxon>Bacteria</taxon>
        <taxon>Pseudomonadati</taxon>
        <taxon>Pseudomonadota</taxon>
        <taxon>Betaproteobacteria</taxon>
        <taxon>Nitrosomonadales</taxon>
        <taxon>Sulfuricellaceae</taxon>
        <taxon>Sulfuricella</taxon>
    </lineage>
</organism>
<dbReference type="OrthoDB" id="9056773at2"/>
<evidence type="ECO:0000313" key="2">
    <source>
        <dbReference type="EMBL" id="BAN33985.1"/>
    </source>
</evidence>
<accession>S6A9E8</accession>
<dbReference type="STRING" id="1163617.SCD_n00136"/>
<dbReference type="InterPro" id="IPR009492">
    <property type="entry name" value="TniQ"/>
</dbReference>
<keyword evidence="3" id="KW-1185">Reference proteome</keyword>
<dbReference type="eggNOG" id="ENOG50309MK">
    <property type="taxonomic scope" value="Bacteria"/>
</dbReference>
<protein>
    <recommendedName>
        <fullName evidence="1">TniQ domain-containing protein</fullName>
    </recommendedName>
</protein>
<dbReference type="HOGENOM" id="CLU_059693_0_0_4"/>
<dbReference type="Proteomes" id="UP000015559">
    <property type="component" value="Chromosome"/>
</dbReference>
<dbReference type="Pfam" id="PF06527">
    <property type="entry name" value="TniQ"/>
    <property type="match status" value="1"/>
</dbReference>
<gene>
    <name evidence="2" type="ORF">SCD_n00136</name>
</gene>
<name>S6A9E8_SULDS</name>
<feature type="domain" description="TniQ" evidence="1">
    <location>
        <begin position="26"/>
        <end position="166"/>
    </location>
</feature>
<sequence length="362" mass="42439">MDDAIQAQGGSAANLNMPNAAQLWLYHPKPLPDELLSCWLVRIAHGHGMKIQTFCRVSLGKGQDIWLRDIDRQAPDWLVRALSKHTGVGVREIKRTSLLDYKGVLYRRYKWSGDQYWLLPLNMVDTSYHHHGLQYCPLCLAEDNVPYFRKRWRVAFYTMCPKHKCMVHDRCPSCDKPVAFHRREMGKFSQVESGPITLCHACDFDLRKSPVKEPVIYDESAYQMWLPALRMLDGNDGVDACYDVEFFSVLHQMCKIMLVHSPHVHLRQFVSGKIGAPEIQLRPRHESFEHYSLEERHVVIQLAMWMLADPEKRIVDAWRNKAVRYSVLKKDFSPTPQWYRDIVAQCTDWRNGQRFWQGQRQQ</sequence>
<dbReference type="RefSeq" id="WP_009207069.1">
    <property type="nucleotide sequence ID" value="NC_022357.1"/>
</dbReference>
<dbReference type="KEGG" id="sdr:SCD_n00136"/>
<dbReference type="AlphaFoldDB" id="S6A9E8"/>
<proteinExistence type="predicted"/>
<evidence type="ECO:0000313" key="3">
    <source>
        <dbReference type="Proteomes" id="UP000015559"/>
    </source>
</evidence>
<evidence type="ECO:0000259" key="1">
    <source>
        <dbReference type="Pfam" id="PF06527"/>
    </source>
</evidence>
<reference evidence="2 3" key="1">
    <citation type="journal article" date="2012" name="Appl. Environ. Microbiol.">
        <title>Draft genome sequence of a psychrotolerant sulfur-oxidizing bacterium, Sulfuricella denitrificans skB26, and proteomic insights into cold adaptation.</title>
        <authorList>
            <person name="Watanabe T."/>
            <person name="Kojima H."/>
            <person name="Fukui M."/>
        </authorList>
    </citation>
    <scope>NUCLEOTIDE SEQUENCE [LARGE SCALE GENOMIC DNA]</scope>
    <source>
        <strain evidence="3">skB26</strain>
    </source>
</reference>
<dbReference type="EMBL" id="AP013066">
    <property type="protein sequence ID" value="BAN33985.1"/>
    <property type="molecule type" value="Genomic_DNA"/>
</dbReference>